<dbReference type="Proteomes" id="UP001620645">
    <property type="component" value="Unassembled WGS sequence"/>
</dbReference>
<gene>
    <name evidence="3" type="ORF">niasHS_007849</name>
</gene>
<comment type="caution">
    <text evidence="3">The sequence shown here is derived from an EMBL/GenBank/DDBJ whole genome shotgun (WGS) entry which is preliminary data.</text>
</comment>
<protein>
    <recommendedName>
        <fullName evidence="2">LisH domain-containing protein</fullName>
    </recommendedName>
</protein>
<feature type="compositionally biased region" description="Polar residues" evidence="1">
    <location>
        <begin position="119"/>
        <end position="145"/>
    </location>
</feature>
<proteinExistence type="predicted"/>
<evidence type="ECO:0000256" key="1">
    <source>
        <dbReference type="SAM" id="MobiDB-lite"/>
    </source>
</evidence>
<dbReference type="InterPro" id="IPR040369">
    <property type="entry name" value="ARMC9"/>
</dbReference>
<dbReference type="SUPFAM" id="SSF48371">
    <property type="entry name" value="ARM repeat"/>
    <property type="match status" value="1"/>
</dbReference>
<keyword evidence="4" id="KW-1185">Reference proteome</keyword>
<feature type="compositionally biased region" description="Polar residues" evidence="1">
    <location>
        <begin position="177"/>
        <end position="186"/>
    </location>
</feature>
<feature type="compositionally biased region" description="Basic residues" evidence="1">
    <location>
        <begin position="159"/>
        <end position="169"/>
    </location>
</feature>
<accession>A0ABD2JPT5</accession>
<reference evidence="3 4" key="1">
    <citation type="submission" date="2024-10" db="EMBL/GenBank/DDBJ databases">
        <authorList>
            <person name="Kim D."/>
        </authorList>
    </citation>
    <scope>NUCLEOTIDE SEQUENCE [LARGE SCALE GENOMIC DNA]</scope>
    <source>
        <strain evidence="3">Taebaek</strain>
    </source>
</reference>
<dbReference type="AlphaFoldDB" id="A0ABD2JPT5"/>
<evidence type="ECO:0000313" key="3">
    <source>
        <dbReference type="EMBL" id="KAL3092640.1"/>
    </source>
</evidence>
<feature type="region of interest" description="Disordered" evidence="1">
    <location>
        <begin position="870"/>
        <end position="965"/>
    </location>
</feature>
<feature type="compositionally biased region" description="Low complexity" evidence="1">
    <location>
        <begin position="100"/>
        <end position="111"/>
    </location>
</feature>
<dbReference type="EMBL" id="JBICCN010000118">
    <property type="protein sequence ID" value="KAL3092640.1"/>
    <property type="molecule type" value="Genomic_DNA"/>
</dbReference>
<sequence>MSSDSEKIGGVDEHERKAQLVKTINQLLLQNGLPVTAAALRKECETLWRRKDVKSNKNWWTINKKEANAKNGCEKLEKLLASEGKSAIVGGGHSSETEDVTTTVTSITQTQRPKLTAKSKISGSTSQQLMPSSSTAKSQCDSSPKISLKAVSAAVPLRHPSKSTKKKQHSLPAAVPHQSNRPSHSNSDTEEEIGGGTDATKSLRKKADSGHNLSQSPPADPIRARPPQGQLLLTSMDNQMFEADNKKELEMNNNGMENESQQWLCANLDYASVGTALLKGTPNRDSALLVQALRQQITKAGSMISGAANLSKMISNDIFMLRNKKQSVLSLFLLPSQQSSSNFTSVDSRRPNLLPSFSSTSLISGTFSTCAGVGLPSSMPSFVDLLKDQLGRLLNVVTSFRHGRDYLLSVGNGRQFLYEIALALRTKRVRGATVDNLLAALQKMSIRRPVQKELILNGMLEWLCRWLSQSRQSLSALEFGTALLHNLCLCPISHQTIFRHKDELLATVLLLIGQAKSAQLFHCACATLFSLLALPRVRASARERGEAERVLNECVRRTNAAGSSNNAMQLTEQQRQQLTALLHILKTGGESAEVSAGSKKRIQLTEDFCEKSEEEEQSFPDYLEAEIDSTDPLVPSLNELFGHDLLVRRFLLQDDRNASHPRMPPMPSQRQNNYCPAQFGFIEDDRESIPGVVPVPRAHHKTAVVAAEKLATETRQRKVRTTQTQICPLEEHGKLAMAKTNGDKEIAMEWDPMECHPSLARISMHHERSNSMSSHSTFVVENNARRPLLAASGFSSLVALMRNVGGGRWQRAEQKQKKMMADMDKEEDFVNLEIEPTAETIMFGDECCTSSTDQCKQREATEEIFVSMAKTTATQPQAGRGGQQRTTESTINTPKMFSSKLTKKADHYKWPRGQTNNEGDQRKKPIGKSSMKNGWKNVKAAPVEDSKSGQQNLEERTKSRSYDEYLHVFAARPKVSRTPPAKLPQNQ</sequence>
<feature type="region of interest" description="Disordered" evidence="1">
    <location>
        <begin position="87"/>
        <end position="226"/>
    </location>
</feature>
<dbReference type="Pfam" id="PF21050">
    <property type="entry name" value="ARMC9_ARM"/>
    <property type="match status" value="1"/>
</dbReference>
<feature type="domain" description="LisH" evidence="2">
    <location>
        <begin position="454"/>
        <end position="560"/>
    </location>
</feature>
<dbReference type="PANTHER" id="PTHR14881:SF4">
    <property type="entry name" value="LISH DOMAIN-CONTAINING PROTEIN ARMC9"/>
    <property type="match status" value="1"/>
</dbReference>
<feature type="compositionally biased region" description="Basic and acidic residues" evidence="1">
    <location>
        <begin position="942"/>
        <end position="965"/>
    </location>
</feature>
<evidence type="ECO:0000313" key="4">
    <source>
        <dbReference type="Proteomes" id="UP001620645"/>
    </source>
</evidence>
<feature type="compositionally biased region" description="Polar residues" evidence="1">
    <location>
        <begin position="870"/>
        <end position="900"/>
    </location>
</feature>
<organism evidence="3 4">
    <name type="scientific">Heterodera schachtii</name>
    <name type="common">Sugarbeet cyst nematode worm</name>
    <name type="synonym">Tylenchus schachtii</name>
    <dbReference type="NCBI Taxonomy" id="97005"/>
    <lineage>
        <taxon>Eukaryota</taxon>
        <taxon>Metazoa</taxon>
        <taxon>Ecdysozoa</taxon>
        <taxon>Nematoda</taxon>
        <taxon>Chromadorea</taxon>
        <taxon>Rhabditida</taxon>
        <taxon>Tylenchina</taxon>
        <taxon>Tylenchomorpha</taxon>
        <taxon>Tylenchoidea</taxon>
        <taxon>Heteroderidae</taxon>
        <taxon>Heteroderinae</taxon>
        <taxon>Heterodera</taxon>
    </lineage>
</organism>
<name>A0ABD2JPT5_HETSC</name>
<dbReference type="InterPro" id="IPR048959">
    <property type="entry name" value="ARMC9_ARM_dom"/>
</dbReference>
<dbReference type="InterPro" id="IPR016024">
    <property type="entry name" value="ARM-type_fold"/>
</dbReference>
<evidence type="ECO:0000259" key="2">
    <source>
        <dbReference type="Pfam" id="PF21050"/>
    </source>
</evidence>
<dbReference type="PANTHER" id="PTHR14881">
    <property type="entry name" value="LISH DOMAIN-CONTAINING PROTEIN ARMC9"/>
    <property type="match status" value="1"/>
</dbReference>